<sequence>MSEQWCIPPKANAEFVCKMEDVLDVYKHFILQLRTHDENDKELYSMKLGLED</sequence>
<dbReference type="AlphaFoldDB" id="X0ZTJ5"/>
<organism evidence="1">
    <name type="scientific">marine sediment metagenome</name>
    <dbReference type="NCBI Taxonomy" id="412755"/>
    <lineage>
        <taxon>unclassified sequences</taxon>
        <taxon>metagenomes</taxon>
        <taxon>ecological metagenomes</taxon>
    </lineage>
</organism>
<dbReference type="EMBL" id="BART01003166">
    <property type="protein sequence ID" value="GAG72634.1"/>
    <property type="molecule type" value="Genomic_DNA"/>
</dbReference>
<accession>X0ZTJ5</accession>
<comment type="caution">
    <text evidence="1">The sequence shown here is derived from an EMBL/GenBank/DDBJ whole genome shotgun (WGS) entry which is preliminary data.</text>
</comment>
<name>X0ZTJ5_9ZZZZ</name>
<gene>
    <name evidence="1" type="ORF">S01H4_08966</name>
</gene>
<reference evidence="1" key="1">
    <citation type="journal article" date="2014" name="Front. Microbiol.">
        <title>High frequency of phylogenetically diverse reductive dehalogenase-homologous genes in deep subseafloor sedimentary metagenomes.</title>
        <authorList>
            <person name="Kawai M."/>
            <person name="Futagami T."/>
            <person name="Toyoda A."/>
            <person name="Takaki Y."/>
            <person name="Nishi S."/>
            <person name="Hori S."/>
            <person name="Arai W."/>
            <person name="Tsubouchi T."/>
            <person name="Morono Y."/>
            <person name="Uchiyama I."/>
            <person name="Ito T."/>
            <person name="Fujiyama A."/>
            <person name="Inagaki F."/>
            <person name="Takami H."/>
        </authorList>
    </citation>
    <scope>NUCLEOTIDE SEQUENCE</scope>
    <source>
        <strain evidence="1">Expedition CK06-06</strain>
    </source>
</reference>
<evidence type="ECO:0000313" key="1">
    <source>
        <dbReference type="EMBL" id="GAG72634.1"/>
    </source>
</evidence>
<protein>
    <submittedName>
        <fullName evidence="1">Uncharacterized protein</fullName>
    </submittedName>
</protein>
<proteinExistence type="predicted"/>